<proteinExistence type="predicted"/>
<evidence type="ECO:0000256" key="1">
    <source>
        <dbReference type="SAM" id="MobiDB-lite"/>
    </source>
</evidence>
<comment type="caution">
    <text evidence="3">The sequence shown here is derived from an EMBL/GenBank/DDBJ whole genome shotgun (WGS) entry which is preliminary data.</text>
</comment>
<protein>
    <submittedName>
        <fullName evidence="3">Uncharacterized protein</fullName>
    </submittedName>
</protein>
<accession>A0A1Q8CGD5</accession>
<feature type="compositionally biased region" description="Polar residues" evidence="1">
    <location>
        <begin position="173"/>
        <end position="186"/>
    </location>
</feature>
<keyword evidence="2" id="KW-0812">Transmembrane</keyword>
<feature type="region of interest" description="Disordered" evidence="1">
    <location>
        <begin position="88"/>
        <end position="121"/>
    </location>
</feature>
<dbReference type="RefSeq" id="WP_075128676.1">
    <property type="nucleotide sequence ID" value="NZ_MSIE01000056.1"/>
</dbReference>
<feature type="compositionally biased region" description="Low complexity" evidence="1">
    <location>
        <begin position="159"/>
        <end position="172"/>
    </location>
</feature>
<reference evidence="3 4" key="1">
    <citation type="submission" date="2016-12" db="EMBL/GenBank/DDBJ databases">
        <title>The draft genome sequence of Actinophytocola sp. 11-183.</title>
        <authorList>
            <person name="Wang W."/>
            <person name="Yuan L."/>
        </authorList>
    </citation>
    <scope>NUCLEOTIDE SEQUENCE [LARGE SCALE GENOMIC DNA]</scope>
    <source>
        <strain evidence="3 4">11-183</strain>
    </source>
</reference>
<dbReference type="EMBL" id="MSIE01000056">
    <property type="protein sequence ID" value="OLF13429.1"/>
    <property type="molecule type" value="Genomic_DNA"/>
</dbReference>
<evidence type="ECO:0000313" key="3">
    <source>
        <dbReference type="EMBL" id="OLF13429.1"/>
    </source>
</evidence>
<dbReference type="OrthoDB" id="166850at2"/>
<feature type="transmembrane region" description="Helical" evidence="2">
    <location>
        <begin position="126"/>
        <end position="148"/>
    </location>
</feature>
<dbReference type="AlphaFoldDB" id="A0A1Q8CGD5"/>
<gene>
    <name evidence="3" type="ORF">BU204_27590</name>
</gene>
<keyword evidence="2" id="KW-1133">Transmembrane helix</keyword>
<dbReference type="Proteomes" id="UP000185596">
    <property type="component" value="Unassembled WGS sequence"/>
</dbReference>
<organism evidence="3 4">
    <name type="scientific">Actinophytocola xanthii</name>
    <dbReference type="NCBI Taxonomy" id="1912961"/>
    <lineage>
        <taxon>Bacteria</taxon>
        <taxon>Bacillati</taxon>
        <taxon>Actinomycetota</taxon>
        <taxon>Actinomycetes</taxon>
        <taxon>Pseudonocardiales</taxon>
        <taxon>Pseudonocardiaceae</taxon>
    </lineage>
</organism>
<dbReference type="STRING" id="1912961.BU204_27590"/>
<keyword evidence="4" id="KW-1185">Reference proteome</keyword>
<name>A0A1Q8CGD5_9PSEU</name>
<sequence>MIEPEQSAEIIKAKIRDFASELAALRGELTYPDMEKKSGCPHEKLKAAAGGETWPEWATVHAYVTTCGGEVGDWRAKWETIDKSLREAGEATTDSVADGGRTPSVHCPADADTEERPKRSVRTRRMMLVSASVVVLCVVATLTAMSLGDATGKREEARPSSSSTAPTAESSSQRPTSATASPTTKISPKGGSSGQPSEIPPSADTVPTHAPPEDDPGAATSDPNSPGVLVDEDPGRHDGVQEKRVVELTQEQGRNWVDIEYWRQDASTPGELQISSNELFTNLGAKIAVIPDTPLANRSRCAQATGWRDRIAFSELHVGSQLCGLSRMERYASIEVRVVPDAQANGGRLIFYGITWY</sequence>
<feature type="region of interest" description="Disordered" evidence="1">
    <location>
        <begin position="149"/>
        <end position="237"/>
    </location>
</feature>
<evidence type="ECO:0000256" key="2">
    <source>
        <dbReference type="SAM" id="Phobius"/>
    </source>
</evidence>
<keyword evidence="2" id="KW-0472">Membrane</keyword>
<evidence type="ECO:0000313" key="4">
    <source>
        <dbReference type="Proteomes" id="UP000185596"/>
    </source>
</evidence>